<dbReference type="Proteomes" id="UP001172673">
    <property type="component" value="Unassembled WGS sequence"/>
</dbReference>
<dbReference type="Pfam" id="PF00067">
    <property type="entry name" value="p450"/>
    <property type="match status" value="1"/>
</dbReference>
<dbReference type="SUPFAM" id="SSF48264">
    <property type="entry name" value="Cytochrome P450"/>
    <property type="match status" value="1"/>
</dbReference>
<dbReference type="PANTHER" id="PTHR24305">
    <property type="entry name" value="CYTOCHROME P450"/>
    <property type="match status" value="1"/>
</dbReference>
<comment type="similarity">
    <text evidence="1">Belongs to the cytochrome P450 family.</text>
</comment>
<sequence>MAQLSVPQICLALLACWFLFKLMRTTRKAIFTPLHHIPGPRYASWTNLWLKIQVMRGNRCQYIHSIHERYGPFVRVSPDEIAVADLASIKQIYRVGTNFLKSPWYQKFNESPHPGIFSMIDAKEHATRRRLFAQSFSKTSLGRFETQIRKKVDTAVSKIDRDMKVDKADILKWFTFMATDVIGELSFGESFNMLEGEMVRPSAFSARAPNCMCKFLTLDRQKNPYIVDLETAMMVSGSRVELGPFFRIAKFLPVAAIQNALTLGNRMSQYGMAAIENHKKHVMQSSDKEAASLFSKFLDPTKNQELSLAEISEEASNLIVAGSDTTAISLTYLVWSLLRPQHQSIKRKLLAEIADLPVNISAAELDRLKYLNAVIKESLRLYGAAPGSLPRICPPGGAQLGRYVIPEGTTVSTQAYTVHRNESIFEKPER</sequence>
<evidence type="ECO:0008006" key="5">
    <source>
        <dbReference type="Google" id="ProtNLM"/>
    </source>
</evidence>
<dbReference type="InterPro" id="IPR001128">
    <property type="entry name" value="Cyt_P450"/>
</dbReference>
<evidence type="ECO:0000313" key="3">
    <source>
        <dbReference type="EMBL" id="KAJ9604715.1"/>
    </source>
</evidence>
<keyword evidence="4" id="KW-1185">Reference proteome</keyword>
<dbReference type="AlphaFoldDB" id="A0AA39CDU6"/>
<evidence type="ECO:0000256" key="2">
    <source>
        <dbReference type="ARBA" id="ARBA00023002"/>
    </source>
</evidence>
<keyword evidence="2" id="KW-0560">Oxidoreductase</keyword>
<dbReference type="PANTHER" id="PTHR24305:SF96">
    <property type="entry name" value="CYTOCHROME P450 MONOOXYGENASE STCB-RELATED"/>
    <property type="match status" value="1"/>
</dbReference>
<name>A0AA39CDU6_9EURO</name>
<dbReference type="EMBL" id="JAPDRK010000018">
    <property type="protein sequence ID" value="KAJ9604715.1"/>
    <property type="molecule type" value="Genomic_DNA"/>
</dbReference>
<dbReference type="PRINTS" id="PR00385">
    <property type="entry name" value="P450"/>
</dbReference>
<protein>
    <recommendedName>
        <fullName evidence="5">Cytochrome P450</fullName>
    </recommendedName>
</protein>
<dbReference type="InterPro" id="IPR036396">
    <property type="entry name" value="Cyt_P450_sf"/>
</dbReference>
<dbReference type="GO" id="GO:0020037">
    <property type="term" value="F:heme binding"/>
    <property type="evidence" value="ECO:0007669"/>
    <property type="project" value="InterPro"/>
</dbReference>
<organism evidence="3 4">
    <name type="scientific">Cladophialophora chaetospira</name>
    <dbReference type="NCBI Taxonomy" id="386627"/>
    <lineage>
        <taxon>Eukaryota</taxon>
        <taxon>Fungi</taxon>
        <taxon>Dikarya</taxon>
        <taxon>Ascomycota</taxon>
        <taxon>Pezizomycotina</taxon>
        <taxon>Eurotiomycetes</taxon>
        <taxon>Chaetothyriomycetidae</taxon>
        <taxon>Chaetothyriales</taxon>
        <taxon>Herpotrichiellaceae</taxon>
        <taxon>Cladophialophora</taxon>
    </lineage>
</organism>
<proteinExistence type="inferred from homology"/>
<dbReference type="GO" id="GO:0005506">
    <property type="term" value="F:iron ion binding"/>
    <property type="evidence" value="ECO:0007669"/>
    <property type="project" value="InterPro"/>
</dbReference>
<dbReference type="PRINTS" id="PR00463">
    <property type="entry name" value="EP450I"/>
</dbReference>
<dbReference type="InterPro" id="IPR002401">
    <property type="entry name" value="Cyt_P450_E_grp-I"/>
</dbReference>
<dbReference type="GO" id="GO:0016705">
    <property type="term" value="F:oxidoreductase activity, acting on paired donors, with incorporation or reduction of molecular oxygen"/>
    <property type="evidence" value="ECO:0007669"/>
    <property type="project" value="InterPro"/>
</dbReference>
<accession>A0AA39CDU6</accession>
<dbReference type="Gene3D" id="1.10.630.10">
    <property type="entry name" value="Cytochrome P450"/>
    <property type="match status" value="1"/>
</dbReference>
<evidence type="ECO:0000256" key="1">
    <source>
        <dbReference type="ARBA" id="ARBA00010617"/>
    </source>
</evidence>
<dbReference type="InterPro" id="IPR050121">
    <property type="entry name" value="Cytochrome_P450_monoxygenase"/>
</dbReference>
<comment type="caution">
    <text evidence="3">The sequence shown here is derived from an EMBL/GenBank/DDBJ whole genome shotgun (WGS) entry which is preliminary data.</text>
</comment>
<evidence type="ECO:0000313" key="4">
    <source>
        <dbReference type="Proteomes" id="UP001172673"/>
    </source>
</evidence>
<gene>
    <name evidence="3" type="ORF">H2200_010829</name>
</gene>
<dbReference type="GO" id="GO:0004497">
    <property type="term" value="F:monooxygenase activity"/>
    <property type="evidence" value="ECO:0007669"/>
    <property type="project" value="InterPro"/>
</dbReference>
<reference evidence="3" key="1">
    <citation type="submission" date="2022-10" db="EMBL/GenBank/DDBJ databases">
        <title>Culturing micro-colonial fungi from biological soil crusts in the Mojave desert and describing Neophaeococcomyces mojavensis, and introducing the new genera and species Taxawa tesnikishii.</title>
        <authorList>
            <person name="Kurbessoian T."/>
            <person name="Stajich J.E."/>
        </authorList>
    </citation>
    <scope>NUCLEOTIDE SEQUENCE</scope>
    <source>
        <strain evidence="3">TK_41</strain>
    </source>
</reference>